<sequence length="611" mass="66054">MSTSSREAPGNLAGIIRACQAVVPGLPESAIIATAHEAGGPKALTRLARDLAATPDLLVSGRSNASPTAQRLIRSLRAQGFQQFQVPRCAGCGRAVKLSHRDGRGGKLCDRCVCAACTRACSACGGKHPGGYRLIAGRPFCPPCFIRDPRSHETCSRCGTMAAPQTRDEAGPICPRCYTAPAVPCAVCGRHRPAAAWHDGRPLCTSCHDGLRHRPRTCAGCGHRRISPHLREQGPICPQCADTHGTGRCAGCGDDEHRLYGRLCARCMVPGKLRALISDDHGRPHPQLLGLEKYLLRDEGNAEAVLSWIRRSPMSRVVHDMAVETTPISLQAVAELPATGATGYLAALLIESGAVPTQNFDRIRLEVWEQEFIATIPDSGTRILLHRYAAWIINPRFADPPHSSAADDNSRLSASKTHLKAVAQFLEIPQTQGWNLGTMPQRLFDDYVAAHGRTGKDLTPFIRWARSQHLTQLRSEYPQSGPGGSVVSENQRWDWVADLLSTDELKLAWRVGGLLVLLYGATLTRLVSLRHEAVDWEENTTRITLGTDPIELPVPVGLLVRQLLATGPIPSGNESPWLFPGARPVATSPPPPCPHHWPSEASTSGTADALP</sequence>
<feature type="region of interest" description="Disordered" evidence="1">
    <location>
        <begin position="583"/>
        <end position="611"/>
    </location>
</feature>
<gene>
    <name evidence="2" type="ORF">AS25_11430</name>
</gene>
<protein>
    <submittedName>
        <fullName evidence="2">Uncharacterized protein</fullName>
    </submittedName>
</protein>
<accession>A0A0B0DA65</accession>
<evidence type="ECO:0000256" key="1">
    <source>
        <dbReference type="SAM" id="MobiDB-lite"/>
    </source>
</evidence>
<evidence type="ECO:0000313" key="3">
    <source>
        <dbReference type="Proteomes" id="UP000030664"/>
    </source>
</evidence>
<feature type="compositionally biased region" description="Polar residues" evidence="1">
    <location>
        <begin position="600"/>
        <end position="611"/>
    </location>
</feature>
<dbReference type="AlphaFoldDB" id="A0A0B0DA65"/>
<dbReference type="Proteomes" id="UP000030664">
    <property type="component" value="Unassembled WGS sequence"/>
</dbReference>
<dbReference type="eggNOG" id="COG4974">
    <property type="taxonomic scope" value="Bacteria"/>
</dbReference>
<proteinExistence type="predicted"/>
<evidence type="ECO:0000313" key="2">
    <source>
        <dbReference type="EMBL" id="KHE73670.1"/>
    </source>
</evidence>
<dbReference type="EMBL" id="JROM01000053">
    <property type="protein sequence ID" value="KHE73670.1"/>
    <property type="molecule type" value="Genomic_DNA"/>
</dbReference>
<name>A0A0B0DA65_9MICC</name>
<reference evidence="2 3" key="1">
    <citation type="submission" date="2014-09" db="EMBL/GenBank/DDBJ databases">
        <title>High-quality draft genome sequence of Kocuria marina SO9-6, an actinobacterium isolated from a copper mine.</title>
        <authorList>
            <person name="Castro D.B."/>
            <person name="Pereira L.B."/>
            <person name="Silva M.V."/>
            <person name="Silva B.P."/>
            <person name="Zanardi B.R."/>
            <person name="Carlos C."/>
            <person name="Belgini D.R."/>
            <person name="Limache E.G."/>
            <person name="Lacerda G.V."/>
            <person name="Nery M.B."/>
            <person name="Gomes M.B."/>
            <person name="Souza S."/>
            <person name="Silva T.M."/>
            <person name="Rodrigues V.D."/>
            <person name="Paulino L.C."/>
            <person name="Vicentini R."/>
            <person name="Ferraz L.F."/>
            <person name="Ottoboni L.M."/>
        </authorList>
    </citation>
    <scope>NUCLEOTIDE SEQUENCE [LARGE SCALE GENOMIC DNA]</scope>
    <source>
        <strain evidence="2 3">SO9-6</strain>
    </source>
</reference>
<organism evidence="2 3">
    <name type="scientific">Kocuria marina</name>
    <dbReference type="NCBI Taxonomy" id="223184"/>
    <lineage>
        <taxon>Bacteria</taxon>
        <taxon>Bacillati</taxon>
        <taxon>Actinomycetota</taxon>
        <taxon>Actinomycetes</taxon>
        <taxon>Micrococcales</taxon>
        <taxon>Micrococcaceae</taxon>
        <taxon>Kocuria</taxon>
    </lineage>
</organism>
<comment type="caution">
    <text evidence="2">The sequence shown here is derived from an EMBL/GenBank/DDBJ whole genome shotgun (WGS) entry which is preliminary data.</text>
</comment>
<dbReference type="STRING" id="223184.AS25_11430"/>